<dbReference type="Pfam" id="PF00515">
    <property type="entry name" value="TPR_1"/>
    <property type="match status" value="1"/>
</dbReference>
<proteinExistence type="predicted"/>
<feature type="transmembrane region" description="Helical" evidence="2">
    <location>
        <begin position="181"/>
        <end position="211"/>
    </location>
</feature>
<dbReference type="SMART" id="SM00028">
    <property type="entry name" value="TPR"/>
    <property type="match status" value="3"/>
</dbReference>
<dbReference type="SUPFAM" id="SSF48452">
    <property type="entry name" value="TPR-like"/>
    <property type="match status" value="1"/>
</dbReference>
<dbReference type="GO" id="GO:0035269">
    <property type="term" value="P:protein O-linked glycosylation via mannose"/>
    <property type="evidence" value="ECO:0007669"/>
    <property type="project" value="TreeGrafter"/>
</dbReference>
<dbReference type="Proteomes" id="UP000228689">
    <property type="component" value="Unassembled WGS sequence"/>
</dbReference>
<dbReference type="InterPro" id="IPR011990">
    <property type="entry name" value="TPR-like_helical_dom_sf"/>
</dbReference>
<name>A0A2M7REP3_9BACT</name>
<dbReference type="EMBL" id="PFMC01000027">
    <property type="protein sequence ID" value="PIY95209.1"/>
    <property type="molecule type" value="Genomic_DNA"/>
</dbReference>
<feature type="domain" description="Glycosyltransferase RgtA/B/C/D-like" evidence="3">
    <location>
        <begin position="98"/>
        <end position="238"/>
    </location>
</feature>
<dbReference type="InterPro" id="IPR038731">
    <property type="entry name" value="RgtA/B/C-like"/>
</dbReference>
<feature type="repeat" description="TPR" evidence="1">
    <location>
        <begin position="447"/>
        <end position="480"/>
    </location>
</feature>
<feature type="transmembrane region" description="Helical" evidence="2">
    <location>
        <begin position="157"/>
        <end position="174"/>
    </location>
</feature>
<feature type="repeat" description="TPR" evidence="1">
    <location>
        <begin position="413"/>
        <end position="446"/>
    </location>
</feature>
<dbReference type="PANTHER" id="PTHR44216">
    <property type="entry name" value="PROTEIN O-MANNOSYL-TRANSFERASE TMTC2"/>
    <property type="match status" value="1"/>
</dbReference>
<keyword evidence="1" id="KW-0802">TPR repeat</keyword>
<feature type="transmembrane region" description="Helical" evidence="2">
    <location>
        <begin position="314"/>
        <end position="331"/>
    </location>
</feature>
<evidence type="ECO:0000256" key="2">
    <source>
        <dbReference type="SAM" id="Phobius"/>
    </source>
</evidence>
<keyword evidence="2" id="KW-1133">Transmembrane helix</keyword>
<keyword evidence="2" id="KW-0812">Transmembrane</keyword>
<evidence type="ECO:0000256" key="1">
    <source>
        <dbReference type="PROSITE-ProRule" id="PRU00339"/>
    </source>
</evidence>
<feature type="repeat" description="TPR" evidence="1">
    <location>
        <begin position="481"/>
        <end position="514"/>
    </location>
</feature>
<evidence type="ECO:0000313" key="5">
    <source>
        <dbReference type="Proteomes" id="UP000228689"/>
    </source>
</evidence>
<reference evidence="5" key="1">
    <citation type="submission" date="2017-09" db="EMBL/GenBank/DDBJ databases">
        <title>Depth-based differentiation of microbial function through sediment-hosted aquifers and enrichment of novel symbionts in the deep terrestrial subsurface.</title>
        <authorList>
            <person name="Probst A.J."/>
            <person name="Ladd B."/>
            <person name="Jarett J.K."/>
            <person name="Geller-Mcgrath D.E."/>
            <person name="Sieber C.M.K."/>
            <person name="Emerson J.B."/>
            <person name="Anantharaman K."/>
            <person name="Thomas B.C."/>
            <person name="Malmstrom R."/>
            <person name="Stieglmeier M."/>
            <person name="Klingl A."/>
            <person name="Woyke T."/>
            <person name="Ryan C.M."/>
            <person name="Banfield J.F."/>
        </authorList>
    </citation>
    <scope>NUCLEOTIDE SEQUENCE [LARGE SCALE GENOMIC DNA]</scope>
</reference>
<dbReference type="Pfam" id="PF13231">
    <property type="entry name" value="PMT_2"/>
    <property type="match status" value="1"/>
</dbReference>
<keyword evidence="2" id="KW-0472">Membrane</keyword>
<protein>
    <recommendedName>
        <fullName evidence="3">Glycosyltransferase RgtA/B/C/D-like domain-containing protein</fullName>
    </recommendedName>
</protein>
<gene>
    <name evidence="4" type="ORF">COY67_01120</name>
</gene>
<feature type="transmembrane region" description="Helical" evidence="2">
    <location>
        <begin position="290"/>
        <end position="307"/>
    </location>
</feature>
<accession>A0A2M7REP3</accession>
<comment type="caution">
    <text evidence="4">The sequence shown here is derived from an EMBL/GenBank/DDBJ whole genome shotgun (WGS) entry which is preliminary data.</text>
</comment>
<feature type="transmembrane region" description="Helical" evidence="2">
    <location>
        <begin position="343"/>
        <end position="359"/>
    </location>
</feature>
<dbReference type="AlphaFoldDB" id="A0A2M7REP3"/>
<feature type="transmembrane region" description="Helical" evidence="2">
    <location>
        <begin position="265"/>
        <end position="284"/>
    </location>
</feature>
<feature type="transmembrane region" description="Helical" evidence="2">
    <location>
        <begin position="371"/>
        <end position="389"/>
    </location>
</feature>
<feature type="transmembrane region" description="Helical" evidence="2">
    <location>
        <begin position="20"/>
        <end position="42"/>
    </location>
</feature>
<dbReference type="PANTHER" id="PTHR44216:SF3">
    <property type="entry name" value="PROTEIN O-MANNOSYL-TRANSFERASE TMTC2"/>
    <property type="match status" value="1"/>
</dbReference>
<sequence length="553" mass="64778">MLNIINKIYQYLFASWWRPLLWIVIIGFLIYTPTLFCDYHYLDDNVLIKDNFYKIANLSYIPQAFLDGAFHDPHGAELYYRPLLTISFIIDAQFGQDSLFFFHLTDILLHLLTACLIYLILIKLKLSQKLAALFTLLFTVHPINLQAIAWLPGRNDPLMAIFIMAGFLFFLHWLESNKYKWYWWFLGFYAISLFTKETAIVFPFLCLAFLFLVKREKLFTKKYWLIGIPYILITIPWLFLRSAMIDSTMSENYNIWQSLSENAPAIIPYIGKIIFPFNLSVFPYLADMPMIYGLIAITGTIALLIYSKKTNWRYVLFGFAWFLLFLLPSFIRPLSSLADFSEHRVYTSLLGFILILWQIRIPIPKNINWKLTSTSISLFIIILFSAINITHAKVYQDKITFWSDAVVNSPSSSFNRNNLGAMYYLDGNYEKALRQWEKTLEINPSEPLTHNNIGLIYEKLGRYAAAEQAYFAELQINPYYDNVHFNLGLLYAKTGNNEQAAQYWHKTIELNPNYFDAYLNLAHYYQLQNNQEMVDQLLEEFVLRGGTLPDSLK</sequence>
<dbReference type="GO" id="GO:0000030">
    <property type="term" value="F:mannosyltransferase activity"/>
    <property type="evidence" value="ECO:0007669"/>
    <property type="project" value="TreeGrafter"/>
</dbReference>
<dbReference type="Pfam" id="PF13414">
    <property type="entry name" value="TPR_11"/>
    <property type="match status" value="1"/>
</dbReference>
<dbReference type="Gene3D" id="1.25.40.10">
    <property type="entry name" value="Tetratricopeptide repeat domain"/>
    <property type="match status" value="1"/>
</dbReference>
<feature type="transmembrane region" description="Helical" evidence="2">
    <location>
        <begin position="223"/>
        <end position="244"/>
    </location>
</feature>
<feature type="transmembrane region" description="Helical" evidence="2">
    <location>
        <begin position="130"/>
        <end position="151"/>
    </location>
</feature>
<dbReference type="InterPro" id="IPR019734">
    <property type="entry name" value="TPR_rpt"/>
</dbReference>
<evidence type="ECO:0000313" key="4">
    <source>
        <dbReference type="EMBL" id="PIY95209.1"/>
    </source>
</evidence>
<dbReference type="PROSITE" id="PS50293">
    <property type="entry name" value="TPR_REGION"/>
    <property type="match status" value="2"/>
</dbReference>
<organism evidence="4 5">
    <name type="scientific">Candidatus Komeilibacteria bacterium CG_4_10_14_0_8_um_filter_37_78</name>
    <dbReference type="NCBI Taxonomy" id="1974471"/>
    <lineage>
        <taxon>Bacteria</taxon>
        <taxon>Candidatus Komeiliibacteriota</taxon>
    </lineage>
</organism>
<evidence type="ECO:0000259" key="3">
    <source>
        <dbReference type="Pfam" id="PF13231"/>
    </source>
</evidence>
<dbReference type="PROSITE" id="PS50005">
    <property type="entry name" value="TPR"/>
    <property type="match status" value="3"/>
</dbReference>
<feature type="transmembrane region" description="Helical" evidence="2">
    <location>
        <begin position="100"/>
        <end position="121"/>
    </location>
</feature>
<dbReference type="InterPro" id="IPR052384">
    <property type="entry name" value="TMTC_O-mannosyltransferase"/>
</dbReference>